<dbReference type="Pfam" id="PF12833">
    <property type="entry name" value="HTH_18"/>
    <property type="match status" value="1"/>
</dbReference>
<evidence type="ECO:0000313" key="6">
    <source>
        <dbReference type="Proteomes" id="UP000184498"/>
    </source>
</evidence>
<gene>
    <name evidence="5" type="ORF">SAMN05444371_1622</name>
</gene>
<dbReference type="PANTHER" id="PTHR43280:SF28">
    <property type="entry name" value="HTH-TYPE TRANSCRIPTIONAL ACTIVATOR RHAS"/>
    <property type="match status" value="1"/>
</dbReference>
<keyword evidence="6" id="KW-1185">Reference proteome</keyword>
<dbReference type="EMBL" id="FRAM01000002">
    <property type="protein sequence ID" value="SHK26028.1"/>
    <property type="molecule type" value="Genomic_DNA"/>
</dbReference>
<evidence type="ECO:0000259" key="4">
    <source>
        <dbReference type="PROSITE" id="PS01124"/>
    </source>
</evidence>
<evidence type="ECO:0000313" key="5">
    <source>
        <dbReference type="EMBL" id="SHK26028.1"/>
    </source>
</evidence>
<name>A0A1M6R103_9FLAO</name>
<dbReference type="InterPro" id="IPR009057">
    <property type="entry name" value="Homeodomain-like_sf"/>
</dbReference>
<evidence type="ECO:0000256" key="1">
    <source>
        <dbReference type="ARBA" id="ARBA00023015"/>
    </source>
</evidence>
<dbReference type="GO" id="GO:0003700">
    <property type="term" value="F:DNA-binding transcription factor activity"/>
    <property type="evidence" value="ECO:0007669"/>
    <property type="project" value="InterPro"/>
</dbReference>
<keyword evidence="3" id="KW-0804">Transcription</keyword>
<dbReference type="SMART" id="SM00342">
    <property type="entry name" value="HTH_ARAC"/>
    <property type="match status" value="1"/>
</dbReference>
<dbReference type="OrthoDB" id="323290at2"/>
<dbReference type="Proteomes" id="UP000184498">
    <property type="component" value="Unassembled WGS sequence"/>
</dbReference>
<keyword evidence="1" id="KW-0805">Transcription regulation</keyword>
<dbReference type="Gene3D" id="1.10.10.60">
    <property type="entry name" value="Homeodomain-like"/>
    <property type="match status" value="1"/>
</dbReference>
<evidence type="ECO:0000256" key="3">
    <source>
        <dbReference type="ARBA" id="ARBA00023163"/>
    </source>
</evidence>
<dbReference type="SUPFAM" id="SSF46689">
    <property type="entry name" value="Homeodomain-like"/>
    <property type="match status" value="1"/>
</dbReference>
<reference evidence="6" key="1">
    <citation type="submission" date="2016-11" db="EMBL/GenBank/DDBJ databases">
        <authorList>
            <person name="Varghese N."/>
            <person name="Submissions S."/>
        </authorList>
    </citation>
    <scope>NUCLEOTIDE SEQUENCE [LARGE SCALE GENOMIC DNA]</scope>
    <source>
        <strain evidence="6">DSM 18016</strain>
    </source>
</reference>
<organism evidence="5 6">
    <name type="scientific">Epilithonimonas mollis</name>
    <dbReference type="NCBI Taxonomy" id="216903"/>
    <lineage>
        <taxon>Bacteria</taxon>
        <taxon>Pseudomonadati</taxon>
        <taxon>Bacteroidota</taxon>
        <taxon>Flavobacteriia</taxon>
        <taxon>Flavobacteriales</taxon>
        <taxon>Weeksellaceae</taxon>
        <taxon>Chryseobacterium group</taxon>
        <taxon>Epilithonimonas</taxon>
    </lineage>
</organism>
<protein>
    <submittedName>
        <fullName evidence="5">AraC-type DNA-binding protein</fullName>
    </submittedName>
</protein>
<dbReference type="PANTHER" id="PTHR43280">
    <property type="entry name" value="ARAC-FAMILY TRANSCRIPTIONAL REGULATOR"/>
    <property type="match status" value="1"/>
</dbReference>
<dbReference type="InterPro" id="IPR018060">
    <property type="entry name" value="HTH_AraC"/>
</dbReference>
<dbReference type="PROSITE" id="PS01124">
    <property type="entry name" value="HTH_ARAC_FAMILY_2"/>
    <property type="match status" value="1"/>
</dbReference>
<dbReference type="AlphaFoldDB" id="A0A1M6R103"/>
<dbReference type="STRING" id="216903.SAMN05444371_1622"/>
<accession>A0A1M6R103</accession>
<evidence type="ECO:0000256" key="2">
    <source>
        <dbReference type="ARBA" id="ARBA00023125"/>
    </source>
</evidence>
<dbReference type="GO" id="GO:0043565">
    <property type="term" value="F:sequence-specific DNA binding"/>
    <property type="evidence" value="ECO:0007669"/>
    <property type="project" value="InterPro"/>
</dbReference>
<sequence>MKKHIKIGFSDIGGIYIGKDIQTSEHLHHAITVAVSFSDEIDYWCERQKVSCKGVIMQANTIRKLVNPDNSYIAFIHIEPFSEQGLKLTDRKEPFKQLSLIQVKNITKRLEKWLSDEQNDESLTKKIIDKIISEIGYTSGIAIDKRIRKAIDKIRKTEDITLKQISEHSHLSMYRFSHLFKQQTGISFREFVLYTKLVKSLKAVYQKQSLTHSSYLGGFSDQAHFTRTYYKAFGILPSQSVK</sequence>
<dbReference type="RefSeq" id="WP_072997309.1">
    <property type="nucleotide sequence ID" value="NZ_FRAM01000002.1"/>
</dbReference>
<keyword evidence="2 5" id="KW-0238">DNA-binding</keyword>
<proteinExistence type="predicted"/>
<feature type="domain" description="HTH araC/xylS-type" evidence="4">
    <location>
        <begin position="145"/>
        <end position="242"/>
    </location>
</feature>